<dbReference type="OrthoDB" id="9810929at2"/>
<proteinExistence type="predicted"/>
<gene>
    <name evidence="2" type="ORF">EDC30_11214</name>
</gene>
<accession>A0A4R3HS82</accession>
<reference evidence="2 3" key="1">
    <citation type="submission" date="2019-03" db="EMBL/GenBank/DDBJ databases">
        <title>Genomic Encyclopedia of Type Strains, Phase IV (KMG-IV): sequencing the most valuable type-strain genomes for metagenomic binning, comparative biology and taxonomic classification.</title>
        <authorList>
            <person name="Goeker M."/>
        </authorList>
    </citation>
    <scope>NUCLEOTIDE SEQUENCE [LARGE SCALE GENOMIC DNA]</scope>
    <source>
        <strain evidence="2 3">DSM 7445</strain>
    </source>
</reference>
<organism evidence="2 3">
    <name type="scientific">Paucimonas lemoignei</name>
    <name type="common">Pseudomonas lemoignei</name>
    <dbReference type="NCBI Taxonomy" id="29443"/>
    <lineage>
        <taxon>Bacteria</taxon>
        <taxon>Pseudomonadati</taxon>
        <taxon>Pseudomonadota</taxon>
        <taxon>Betaproteobacteria</taxon>
        <taxon>Burkholderiales</taxon>
        <taxon>Burkholderiaceae</taxon>
        <taxon>Paucimonas</taxon>
    </lineage>
</organism>
<evidence type="ECO:0000313" key="3">
    <source>
        <dbReference type="Proteomes" id="UP000295382"/>
    </source>
</evidence>
<comment type="caution">
    <text evidence="2">The sequence shown here is derived from an EMBL/GenBank/DDBJ whole genome shotgun (WGS) entry which is preliminary data.</text>
</comment>
<dbReference type="Gene3D" id="3.40.50.10490">
    <property type="entry name" value="Glucose-6-phosphate isomerase like protein, domain 1"/>
    <property type="match status" value="1"/>
</dbReference>
<dbReference type="InterPro" id="IPR035461">
    <property type="entry name" value="GmhA/DiaA"/>
</dbReference>
<dbReference type="GO" id="GO:1901135">
    <property type="term" value="P:carbohydrate derivative metabolic process"/>
    <property type="evidence" value="ECO:0007669"/>
    <property type="project" value="InterPro"/>
</dbReference>
<dbReference type="PANTHER" id="PTHR30390">
    <property type="entry name" value="SEDOHEPTULOSE 7-PHOSPHATE ISOMERASE / DNAA INITIATOR-ASSOCIATING FACTOR FOR REPLICATION INITIATION"/>
    <property type="match status" value="1"/>
</dbReference>
<name>A0A4R3HS82_PAULE</name>
<evidence type="ECO:0000313" key="2">
    <source>
        <dbReference type="EMBL" id="TCS34684.1"/>
    </source>
</evidence>
<evidence type="ECO:0000259" key="1">
    <source>
        <dbReference type="PROSITE" id="PS51464"/>
    </source>
</evidence>
<dbReference type="Pfam" id="PF13580">
    <property type="entry name" value="SIS_2"/>
    <property type="match status" value="1"/>
</dbReference>
<protein>
    <submittedName>
        <fullName evidence="2">Phosphoheptose isomerase</fullName>
    </submittedName>
</protein>
<dbReference type="SUPFAM" id="SSF53697">
    <property type="entry name" value="SIS domain"/>
    <property type="match status" value="1"/>
</dbReference>
<dbReference type="CDD" id="cd05006">
    <property type="entry name" value="SIS_GmhA"/>
    <property type="match status" value="1"/>
</dbReference>
<keyword evidence="3" id="KW-1185">Reference proteome</keyword>
<feature type="domain" description="SIS" evidence="1">
    <location>
        <begin position="37"/>
        <end position="193"/>
    </location>
</feature>
<dbReference type="InterPro" id="IPR001347">
    <property type="entry name" value="SIS_dom"/>
</dbReference>
<dbReference type="RefSeq" id="WP_132259788.1">
    <property type="nucleotide sequence ID" value="NZ_SLZQ01000012.1"/>
</dbReference>
<dbReference type="GO" id="GO:0016853">
    <property type="term" value="F:isomerase activity"/>
    <property type="evidence" value="ECO:0007669"/>
    <property type="project" value="UniProtKB-KW"/>
</dbReference>
<dbReference type="PROSITE" id="PS51464">
    <property type="entry name" value="SIS"/>
    <property type="match status" value="1"/>
</dbReference>
<dbReference type="GO" id="GO:0097367">
    <property type="term" value="F:carbohydrate derivative binding"/>
    <property type="evidence" value="ECO:0007669"/>
    <property type="project" value="InterPro"/>
</dbReference>
<keyword evidence="2" id="KW-0413">Isomerase</keyword>
<dbReference type="InterPro" id="IPR046348">
    <property type="entry name" value="SIS_dom_sf"/>
</dbReference>
<dbReference type="InterPro" id="IPR050099">
    <property type="entry name" value="SIS_GmhA/DiaA_subfam"/>
</dbReference>
<dbReference type="Proteomes" id="UP000295382">
    <property type="component" value="Unassembled WGS sequence"/>
</dbReference>
<dbReference type="PANTHER" id="PTHR30390:SF7">
    <property type="entry name" value="PHOSPHOHEPTOSE ISOMERASE"/>
    <property type="match status" value="1"/>
</dbReference>
<dbReference type="EMBL" id="SLZQ01000012">
    <property type="protein sequence ID" value="TCS34684.1"/>
    <property type="molecule type" value="Genomic_DNA"/>
</dbReference>
<dbReference type="AlphaFoldDB" id="A0A4R3HS82"/>
<sequence>MTVEVVRHSLQEAHAALESLLANERTLRDIDQAANALAASLRAGGKVMSCGNGGSMCDAIHFAEELSGRFRRNRKALAAVSISDPAHMTCVANDFGYEFVFSRFVEAHGKPHDCLLAISTSGTSPSILNAAVAAREQDVTVIGLTGKPESSLAELADICIATPVGMFSDRVQELHIKVLHILVELVELKLELA</sequence>